<keyword evidence="1" id="KW-0472">Membrane</keyword>
<evidence type="ECO:0000313" key="2">
    <source>
        <dbReference type="EMBL" id="SHM64241.1"/>
    </source>
</evidence>
<sequence>MYVKNMNKSLTIIMKGLPTAMSQISYTKKLLQFIYSKIILRPCLRDQKMKSMKNRQFFIKPKMESLPLNTSILPLELFIFYLPLYFPPLNITEIL</sequence>
<gene>
    <name evidence="2" type="ORF">SAMN05444267_10615</name>
</gene>
<evidence type="ECO:0000313" key="3">
    <source>
        <dbReference type="Proteomes" id="UP000184364"/>
    </source>
</evidence>
<accession>A0A1M7KH82</accession>
<keyword evidence="3" id="KW-1185">Reference proteome</keyword>
<dbReference type="EMBL" id="FRAV01000061">
    <property type="protein sequence ID" value="SHM64241.1"/>
    <property type="molecule type" value="Genomic_DNA"/>
</dbReference>
<keyword evidence="1" id="KW-0812">Transmembrane</keyword>
<name>A0A1M7KH82_9FLAO</name>
<feature type="transmembrane region" description="Helical" evidence="1">
    <location>
        <begin position="66"/>
        <end position="86"/>
    </location>
</feature>
<dbReference type="Proteomes" id="UP000184364">
    <property type="component" value="Unassembled WGS sequence"/>
</dbReference>
<protein>
    <submittedName>
        <fullName evidence="2">Uncharacterized protein</fullName>
    </submittedName>
</protein>
<organism evidence="2 3">
    <name type="scientific">Chryseobacterium polytrichastri</name>
    <dbReference type="NCBI Taxonomy" id="1302687"/>
    <lineage>
        <taxon>Bacteria</taxon>
        <taxon>Pseudomonadati</taxon>
        <taxon>Bacteroidota</taxon>
        <taxon>Flavobacteriia</taxon>
        <taxon>Flavobacteriales</taxon>
        <taxon>Weeksellaceae</taxon>
        <taxon>Chryseobacterium group</taxon>
        <taxon>Chryseobacterium</taxon>
    </lineage>
</organism>
<dbReference type="STRING" id="1302687.SAMN05444267_10615"/>
<evidence type="ECO:0000256" key="1">
    <source>
        <dbReference type="SAM" id="Phobius"/>
    </source>
</evidence>
<dbReference type="AlphaFoldDB" id="A0A1M7KH82"/>
<keyword evidence="1" id="KW-1133">Transmembrane helix</keyword>
<reference evidence="3" key="1">
    <citation type="submission" date="2016-11" db="EMBL/GenBank/DDBJ databases">
        <authorList>
            <person name="Varghese N."/>
            <person name="Submissions S."/>
        </authorList>
    </citation>
    <scope>NUCLEOTIDE SEQUENCE [LARGE SCALE GENOMIC DNA]</scope>
    <source>
        <strain evidence="3">DSM 26899</strain>
    </source>
</reference>
<proteinExistence type="predicted"/>